<name>A0AAN4PES3_ASPLE</name>
<reference evidence="2 3" key="1">
    <citation type="submission" date="2015-11" db="EMBL/GenBank/DDBJ databases">
        <title>Aspergillus lentulus strain IFM 54703T.</title>
        <authorList>
            <person name="Kusuya Y."/>
            <person name="Sakai K."/>
            <person name="Kamei K."/>
            <person name="Takahashi H."/>
            <person name="Yaguchi T."/>
        </authorList>
    </citation>
    <scope>NUCLEOTIDE SEQUENCE [LARGE SCALE GENOMIC DNA]</scope>
    <source>
        <strain evidence="2 3">IFM 54703</strain>
    </source>
</reference>
<evidence type="ECO:0000313" key="2">
    <source>
        <dbReference type="EMBL" id="GAQ05184.1"/>
    </source>
</evidence>
<accession>A0AAN4PES3</accession>
<evidence type="ECO:0000313" key="3">
    <source>
        <dbReference type="Proteomes" id="UP000051487"/>
    </source>
</evidence>
<feature type="transmembrane region" description="Helical" evidence="1">
    <location>
        <begin position="105"/>
        <end position="121"/>
    </location>
</feature>
<protein>
    <submittedName>
        <fullName evidence="2">Uncharacterized protein</fullName>
    </submittedName>
</protein>
<organism evidence="2 3">
    <name type="scientific">Aspergillus lentulus</name>
    <dbReference type="NCBI Taxonomy" id="293939"/>
    <lineage>
        <taxon>Eukaryota</taxon>
        <taxon>Fungi</taxon>
        <taxon>Dikarya</taxon>
        <taxon>Ascomycota</taxon>
        <taxon>Pezizomycotina</taxon>
        <taxon>Eurotiomycetes</taxon>
        <taxon>Eurotiomycetidae</taxon>
        <taxon>Eurotiales</taxon>
        <taxon>Aspergillaceae</taxon>
        <taxon>Aspergillus</taxon>
        <taxon>Aspergillus subgen. Fumigati</taxon>
    </lineage>
</organism>
<evidence type="ECO:0000256" key="1">
    <source>
        <dbReference type="SAM" id="Phobius"/>
    </source>
</evidence>
<dbReference type="AlphaFoldDB" id="A0AAN4PES3"/>
<dbReference type="Proteomes" id="UP000051487">
    <property type="component" value="Unassembled WGS sequence"/>
</dbReference>
<keyword evidence="1" id="KW-0472">Membrane</keyword>
<sequence length="154" mass="16361">MYYAAVTALICTSTDGGCVLVHASLNYNELLYACQCDESGDADKCCDGGQLPDFDFLSDWPKDGSATDAVVAYSMPVLQLAEAISSMRDIKDIGEKVKEETKKDLIFKILSIVFMVIPFVGEALGPLIGSAAVARIALLIGEAGNGALTVARHH</sequence>
<dbReference type="EMBL" id="BCLY01000004">
    <property type="protein sequence ID" value="GAQ05184.1"/>
    <property type="molecule type" value="Genomic_DNA"/>
</dbReference>
<proteinExistence type="predicted"/>
<comment type="caution">
    <text evidence="2">The sequence shown here is derived from an EMBL/GenBank/DDBJ whole genome shotgun (WGS) entry which is preliminary data.</text>
</comment>
<keyword evidence="1" id="KW-1133">Transmembrane helix</keyword>
<gene>
    <name evidence="2" type="ORF">ALT_2505</name>
</gene>
<keyword evidence="1" id="KW-0812">Transmembrane</keyword>